<dbReference type="RefSeq" id="WP_005454932.1">
    <property type="nucleotide sequence ID" value="NZ_CM001440.1"/>
</dbReference>
<name>H5XEY2_9PSEU</name>
<dbReference type="AlphaFoldDB" id="H5XEY2"/>
<evidence type="ECO:0000313" key="2">
    <source>
        <dbReference type="Proteomes" id="UP000002791"/>
    </source>
</evidence>
<evidence type="ECO:0000313" key="1">
    <source>
        <dbReference type="EMBL" id="EHR60376.1"/>
    </source>
</evidence>
<dbReference type="Proteomes" id="UP000002791">
    <property type="component" value="Chromosome"/>
</dbReference>
<dbReference type="STRING" id="882082.SaccyDRAFT_1473"/>
<sequence length="281" mass="29730">MAVDSFRPEVWAAAIITTLDEKLTYGTPGVTNRDYEGDISEYGGTVRINSAADPAIVDYVPYTPMTSGAPTTTSQLLEINQRKAWVFDLDDVDAAQVRNDGELISKLTARAAHKLALTADAYVAGLMAAEVAPGAEVAADATNAYELLVDLGTELTENDVPQAGRWVVVPPAFHGLLQKDQRFVSSGDDRGAVVRSEGVVGRAAGLDVLVSNQVPEGPGATAGGYLVIAGHGMATTFAQQISKTEAVRTPDMFVDRMRGLHVYGAKVVRPEALAARDVTIS</sequence>
<dbReference type="eggNOG" id="ENOG502Z96S">
    <property type="taxonomic scope" value="Bacteria"/>
</dbReference>
<proteinExistence type="predicted"/>
<dbReference type="Pfam" id="PF25209">
    <property type="entry name" value="Phage_capsid_4"/>
    <property type="match status" value="1"/>
</dbReference>
<reference evidence="1 2" key="1">
    <citation type="submission" date="2011-11" db="EMBL/GenBank/DDBJ databases">
        <title>The Noncontiguous Finished sequence of Saccharomonospora cyanea NA-134.</title>
        <authorList>
            <consortium name="US DOE Joint Genome Institute"/>
            <person name="Lucas S."/>
            <person name="Han J."/>
            <person name="Lapidus A."/>
            <person name="Cheng J.-F."/>
            <person name="Goodwin L."/>
            <person name="Pitluck S."/>
            <person name="Peters L."/>
            <person name="Ovchinnikova G."/>
            <person name="Lu M."/>
            <person name="Detter J.C."/>
            <person name="Han C."/>
            <person name="Tapia R."/>
            <person name="Land M."/>
            <person name="Hauser L."/>
            <person name="Kyrpides N."/>
            <person name="Ivanova N."/>
            <person name="Pagani I."/>
            <person name="Brambilla E.-M."/>
            <person name="Klenk H.-P."/>
            <person name="Woyke T."/>
        </authorList>
    </citation>
    <scope>NUCLEOTIDE SEQUENCE [LARGE SCALE GENOMIC DNA]</scope>
    <source>
        <strain evidence="1 2">NA-134</strain>
    </source>
</reference>
<dbReference type="EMBL" id="CM001440">
    <property type="protein sequence ID" value="EHR60376.1"/>
    <property type="molecule type" value="Genomic_DNA"/>
</dbReference>
<protein>
    <submittedName>
        <fullName evidence="1">p22 coat protein</fullName>
    </submittedName>
</protein>
<organism evidence="1 2">
    <name type="scientific">Saccharomonospora cyanea NA-134</name>
    <dbReference type="NCBI Taxonomy" id="882082"/>
    <lineage>
        <taxon>Bacteria</taxon>
        <taxon>Bacillati</taxon>
        <taxon>Actinomycetota</taxon>
        <taxon>Actinomycetes</taxon>
        <taxon>Pseudonocardiales</taxon>
        <taxon>Pseudonocardiaceae</taxon>
        <taxon>Saccharomonospora</taxon>
    </lineage>
</organism>
<keyword evidence="2" id="KW-1185">Reference proteome</keyword>
<dbReference type="OrthoDB" id="1624479at2"/>
<gene>
    <name evidence="1" type="ORF">SaccyDRAFT_1473</name>
</gene>
<accession>H5XEY2</accession>
<dbReference type="HOGENOM" id="CLU_085672_0_0_11"/>